<dbReference type="GO" id="GO:0016020">
    <property type="term" value="C:membrane"/>
    <property type="evidence" value="ECO:0007669"/>
    <property type="project" value="UniProtKB-SubCell"/>
</dbReference>
<dbReference type="CDD" id="cd03213">
    <property type="entry name" value="ABCG_EPDR"/>
    <property type="match status" value="1"/>
</dbReference>
<evidence type="ECO:0000256" key="9">
    <source>
        <dbReference type="SAM" id="Phobius"/>
    </source>
</evidence>
<keyword evidence="7 9" id="KW-1133">Transmembrane helix</keyword>
<protein>
    <submittedName>
        <fullName evidence="11">ABC transporter, G1, P-loop containing nucleoside triphosphate hydrolase</fullName>
    </submittedName>
</protein>
<dbReference type="GO" id="GO:0140359">
    <property type="term" value="F:ABC-type transporter activity"/>
    <property type="evidence" value="ECO:0007669"/>
    <property type="project" value="InterPro"/>
</dbReference>
<accession>A0AAD8LXA6</accession>
<keyword evidence="12" id="KW-1185">Reference proteome</keyword>
<dbReference type="EMBL" id="JAUIZM010000016">
    <property type="protein sequence ID" value="KAK1352546.1"/>
    <property type="molecule type" value="Genomic_DNA"/>
</dbReference>
<keyword evidence="11" id="KW-0378">Hydrolase</keyword>
<evidence type="ECO:0000313" key="11">
    <source>
        <dbReference type="EMBL" id="KAK1352546.1"/>
    </source>
</evidence>
<dbReference type="InterPro" id="IPR027417">
    <property type="entry name" value="P-loop_NTPase"/>
</dbReference>
<feature type="transmembrane region" description="Helical" evidence="9">
    <location>
        <begin position="384"/>
        <end position="406"/>
    </location>
</feature>
<reference evidence="11" key="1">
    <citation type="submission" date="2023-02" db="EMBL/GenBank/DDBJ databases">
        <title>Genome of toxic invasive species Heracleum sosnowskyi carries increased number of genes despite the absence of recent whole-genome duplications.</title>
        <authorList>
            <person name="Schelkunov M."/>
            <person name="Shtratnikova V."/>
            <person name="Makarenko M."/>
            <person name="Klepikova A."/>
            <person name="Omelchenko D."/>
            <person name="Novikova G."/>
            <person name="Obukhova E."/>
            <person name="Bogdanov V."/>
            <person name="Penin A."/>
            <person name="Logacheva M."/>
        </authorList>
    </citation>
    <scope>NUCLEOTIDE SEQUENCE</scope>
    <source>
        <strain evidence="11">Hsosn_3</strain>
        <tissue evidence="11">Leaf</tissue>
    </source>
</reference>
<dbReference type="Gene3D" id="3.40.50.300">
    <property type="entry name" value="P-loop containing nucleotide triphosphate hydrolases"/>
    <property type="match status" value="1"/>
</dbReference>
<feature type="transmembrane region" description="Helical" evidence="9">
    <location>
        <begin position="494"/>
        <end position="516"/>
    </location>
</feature>
<dbReference type="InterPro" id="IPR003593">
    <property type="entry name" value="AAA+_ATPase"/>
</dbReference>
<evidence type="ECO:0000256" key="3">
    <source>
        <dbReference type="ARBA" id="ARBA00022448"/>
    </source>
</evidence>
<name>A0AAD8LXA6_9APIA</name>
<dbReference type="PANTHER" id="PTHR48042:SF4">
    <property type="entry name" value="ABC TRANSPORTER DOMAIN-CONTAINING PROTEIN"/>
    <property type="match status" value="1"/>
</dbReference>
<dbReference type="PANTHER" id="PTHR48042">
    <property type="entry name" value="ABC TRANSPORTER G FAMILY MEMBER 11"/>
    <property type="match status" value="1"/>
</dbReference>
<dbReference type="Proteomes" id="UP001237642">
    <property type="component" value="Unassembled WGS sequence"/>
</dbReference>
<feature type="transmembrane region" description="Helical" evidence="9">
    <location>
        <begin position="611"/>
        <end position="632"/>
    </location>
</feature>
<evidence type="ECO:0000313" key="12">
    <source>
        <dbReference type="Proteomes" id="UP001237642"/>
    </source>
</evidence>
<keyword evidence="4 9" id="KW-0812">Transmembrane</keyword>
<feature type="transmembrane region" description="Helical" evidence="9">
    <location>
        <begin position="458"/>
        <end position="485"/>
    </location>
</feature>
<comment type="similarity">
    <text evidence="2">Belongs to the ABC transporter superfamily. ABCG family. Eye pigment precursor importer (TC 3.A.1.204) subfamily.</text>
</comment>
<dbReference type="InterPro" id="IPR043926">
    <property type="entry name" value="ABCG_dom"/>
</dbReference>
<keyword evidence="6" id="KW-0067">ATP-binding</keyword>
<evidence type="ECO:0000256" key="8">
    <source>
        <dbReference type="ARBA" id="ARBA00023136"/>
    </source>
</evidence>
<dbReference type="Pfam" id="PF19055">
    <property type="entry name" value="ABC2_membrane_7"/>
    <property type="match status" value="1"/>
</dbReference>
<evidence type="ECO:0000259" key="10">
    <source>
        <dbReference type="PROSITE" id="PS50893"/>
    </source>
</evidence>
<comment type="subcellular location">
    <subcellularLocation>
        <location evidence="1">Membrane</location>
        <topology evidence="1">Multi-pass membrane protein</topology>
    </subcellularLocation>
</comment>
<dbReference type="Pfam" id="PF00005">
    <property type="entry name" value="ABC_tran"/>
    <property type="match status" value="1"/>
</dbReference>
<keyword evidence="5" id="KW-0547">Nucleotide-binding</keyword>
<feature type="transmembrane region" description="Helical" evidence="9">
    <location>
        <begin position="418"/>
        <end position="438"/>
    </location>
</feature>
<feature type="transmembrane region" description="Helical" evidence="9">
    <location>
        <begin position="522"/>
        <end position="545"/>
    </location>
</feature>
<dbReference type="GO" id="GO:0005524">
    <property type="term" value="F:ATP binding"/>
    <property type="evidence" value="ECO:0007669"/>
    <property type="project" value="UniProtKB-KW"/>
</dbReference>
<dbReference type="InterPro" id="IPR052215">
    <property type="entry name" value="Plant_ABCG"/>
</dbReference>
<dbReference type="InterPro" id="IPR013525">
    <property type="entry name" value="ABC2_TM"/>
</dbReference>
<dbReference type="AlphaFoldDB" id="A0AAD8LXA6"/>
<evidence type="ECO:0000256" key="6">
    <source>
        <dbReference type="ARBA" id="ARBA00022840"/>
    </source>
</evidence>
<dbReference type="SUPFAM" id="SSF52540">
    <property type="entry name" value="P-loop containing nucleoside triphosphate hydrolases"/>
    <property type="match status" value="1"/>
</dbReference>
<dbReference type="SMART" id="SM00382">
    <property type="entry name" value="AAA"/>
    <property type="match status" value="1"/>
</dbReference>
<proteinExistence type="inferred from homology"/>
<gene>
    <name evidence="11" type="ORF">POM88_053243</name>
</gene>
<keyword evidence="3" id="KW-0813">Transport</keyword>
<organism evidence="11 12">
    <name type="scientific">Heracleum sosnowskyi</name>
    <dbReference type="NCBI Taxonomy" id="360622"/>
    <lineage>
        <taxon>Eukaryota</taxon>
        <taxon>Viridiplantae</taxon>
        <taxon>Streptophyta</taxon>
        <taxon>Embryophyta</taxon>
        <taxon>Tracheophyta</taxon>
        <taxon>Spermatophyta</taxon>
        <taxon>Magnoliopsida</taxon>
        <taxon>eudicotyledons</taxon>
        <taxon>Gunneridae</taxon>
        <taxon>Pentapetalae</taxon>
        <taxon>asterids</taxon>
        <taxon>campanulids</taxon>
        <taxon>Apiales</taxon>
        <taxon>Apiaceae</taxon>
        <taxon>Apioideae</taxon>
        <taxon>apioid superclade</taxon>
        <taxon>Tordylieae</taxon>
        <taxon>Tordyliinae</taxon>
        <taxon>Heracleum</taxon>
    </lineage>
</organism>
<dbReference type="FunFam" id="3.40.50.300:FF:001533">
    <property type="entry name" value="ABC transporter G family member 11"/>
    <property type="match status" value="1"/>
</dbReference>
<dbReference type="InterPro" id="IPR017871">
    <property type="entry name" value="ABC_transporter-like_CS"/>
</dbReference>
<sequence length="659" mass="73160">MCMALFSGRTADVEKCEMKQNGTGLDGEFTKNEGGFGSVDGAYLTWEELTVTVSGGKKGPISILQDVTGYARPGEVLAIMGPSGCGKSTLLDALAGRLASNTRQTGDVLINGRKQQLTYGTSAYLTQEDVLICTLTVREAVYYSAMLQLPNSMSKADKVDRAERTIREMGLQDAMNRRIGGYGNKSLSGGQKKRVSICIELLTRPKLLYLDEPTSGLDSAASFYVMSQIVKLARQYEMTVLVSIHQPSSEVFALFHNLCLLSLGRVIYFGPSNLSNQFFAANGFPTPALQNPADHYLRTINNDFDQDIEQGLSGKLTTEQVTNLLVRSYKASDTCKDIQRTIAEIMSQERGVIEMKGSQASFFRQCIVLTQRSFVNMYRDKGYYWLRLFIYIGLAIGIGTLFFDIGSGYGSIHARGSMLMYVASFLTMMAIGGFPSFVEEMKVFARERLNGHYGAGSYVIANSLSSAPYLIIISLIPGGIIYYLVGLQRGNAQFLCFISILVTCMMLVEGLMMVVATMVPNYLMGLTTGAAIQGIMMLSGGFFQLPNDLPNIVWKYPLYYISFHKYAYQGLYKNEFEGLKFPSSHLEGAPLIDGPTILKSIWQVDMGYSKWIDVVVLLAMVITYRILFFFVIKIAERIKPVVRVFMFDYLHSVEETGKQ</sequence>
<feature type="domain" description="ABC transporter" evidence="10">
    <location>
        <begin position="44"/>
        <end position="288"/>
    </location>
</feature>
<evidence type="ECO:0000256" key="2">
    <source>
        <dbReference type="ARBA" id="ARBA00005814"/>
    </source>
</evidence>
<dbReference type="GO" id="GO:0016887">
    <property type="term" value="F:ATP hydrolysis activity"/>
    <property type="evidence" value="ECO:0007669"/>
    <property type="project" value="InterPro"/>
</dbReference>
<evidence type="ECO:0000256" key="1">
    <source>
        <dbReference type="ARBA" id="ARBA00004141"/>
    </source>
</evidence>
<evidence type="ECO:0000256" key="5">
    <source>
        <dbReference type="ARBA" id="ARBA00022741"/>
    </source>
</evidence>
<dbReference type="InterPro" id="IPR003439">
    <property type="entry name" value="ABC_transporter-like_ATP-bd"/>
</dbReference>
<evidence type="ECO:0000256" key="4">
    <source>
        <dbReference type="ARBA" id="ARBA00022692"/>
    </source>
</evidence>
<evidence type="ECO:0000256" key="7">
    <source>
        <dbReference type="ARBA" id="ARBA00022989"/>
    </source>
</evidence>
<comment type="caution">
    <text evidence="11">The sequence shown here is derived from an EMBL/GenBank/DDBJ whole genome shotgun (WGS) entry which is preliminary data.</text>
</comment>
<dbReference type="PROSITE" id="PS00211">
    <property type="entry name" value="ABC_TRANSPORTER_1"/>
    <property type="match status" value="1"/>
</dbReference>
<dbReference type="Pfam" id="PF01061">
    <property type="entry name" value="ABC2_membrane"/>
    <property type="match status" value="1"/>
</dbReference>
<keyword evidence="8 9" id="KW-0472">Membrane</keyword>
<reference evidence="11" key="2">
    <citation type="submission" date="2023-05" db="EMBL/GenBank/DDBJ databases">
        <authorList>
            <person name="Schelkunov M.I."/>
        </authorList>
    </citation>
    <scope>NUCLEOTIDE SEQUENCE</scope>
    <source>
        <strain evidence="11">Hsosn_3</strain>
        <tissue evidence="11">Leaf</tissue>
    </source>
</reference>
<dbReference type="PROSITE" id="PS50893">
    <property type="entry name" value="ABC_TRANSPORTER_2"/>
    <property type="match status" value="1"/>
</dbReference>